<feature type="transmembrane region" description="Helical" evidence="1">
    <location>
        <begin position="68"/>
        <end position="86"/>
    </location>
</feature>
<protein>
    <submittedName>
        <fullName evidence="2">DUF1648 domain-containing protein</fullName>
    </submittedName>
</protein>
<evidence type="ECO:0000313" key="2">
    <source>
        <dbReference type="EMBL" id="RGD55835.1"/>
    </source>
</evidence>
<feature type="transmembrane region" description="Helical" evidence="1">
    <location>
        <begin position="186"/>
        <end position="204"/>
    </location>
</feature>
<evidence type="ECO:0000256" key="1">
    <source>
        <dbReference type="SAM" id="Phobius"/>
    </source>
</evidence>
<reference evidence="2 3" key="1">
    <citation type="submission" date="2018-08" db="EMBL/GenBank/DDBJ databases">
        <title>Diversity &amp; Physiological Properties of Lignin-Decomposing Actinobacteria from Soil.</title>
        <authorList>
            <person name="Roh S.G."/>
            <person name="Kim S.B."/>
        </authorList>
    </citation>
    <scope>NUCLEOTIDE SEQUENCE [LARGE SCALE GENOMIC DNA]</scope>
    <source>
        <strain evidence="2 3">MMS17-GH009</strain>
    </source>
</reference>
<name>A0A372ZKS0_9ACTN</name>
<keyword evidence="3" id="KW-1185">Reference proteome</keyword>
<keyword evidence="1" id="KW-0472">Membrane</keyword>
<gene>
    <name evidence="2" type="ORF">DR950_40090</name>
</gene>
<dbReference type="EMBL" id="QVIG01000003">
    <property type="protein sequence ID" value="RGD55835.1"/>
    <property type="molecule type" value="Genomic_DNA"/>
</dbReference>
<feature type="transmembrane region" description="Helical" evidence="1">
    <location>
        <begin position="33"/>
        <end position="56"/>
    </location>
</feature>
<accession>A0A372ZKS0</accession>
<organism evidence="2 3">
    <name type="scientific">Kitasatospora xanthocidica</name>
    <dbReference type="NCBI Taxonomy" id="83382"/>
    <lineage>
        <taxon>Bacteria</taxon>
        <taxon>Bacillati</taxon>
        <taxon>Actinomycetota</taxon>
        <taxon>Actinomycetes</taxon>
        <taxon>Kitasatosporales</taxon>
        <taxon>Streptomycetaceae</taxon>
        <taxon>Kitasatospora</taxon>
    </lineage>
</organism>
<proteinExistence type="predicted"/>
<evidence type="ECO:0000313" key="3">
    <source>
        <dbReference type="Proteomes" id="UP000263377"/>
    </source>
</evidence>
<feature type="transmembrane region" description="Helical" evidence="1">
    <location>
        <begin position="160"/>
        <end position="180"/>
    </location>
</feature>
<dbReference type="Proteomes" id="UP000263377">
    <property type="component" value="Unassembled WGS sequence"/>
</dbReference>
<sequence length="306" mass="31876">MLALLVALPLVARHRLPDPLATHWGGREPDGSMSLTASTVFPAAFWAVLVLISVVLRRYWAGRTPGAASAMLAAGGVLLTGAQASIVHANLDRARWQDAAPMGIEVVLILLATGLAGVLAVLAGRRYGGRPERHPAAGAPALEVPPGEQVVWLSQAANPWLQLSAAVLGLLSVAGVLLTASGVVDLDWVLVLPLAVGALALLGCSSVRARVTARGLTVGFGPFGWPARRWSPAELDSARAERRTAAQSGGWGYRINGLGTTVMVRPGVCLVVRTRRGTDFAVSVDDAERGAALLNALIARTRQPTG</sequence>
<keyword evidence="1" id="KW-0812">Transmembrane</keyword>
<feature type="transmembrane region" description="Helical" evidence="1">
    <location>
        <begin position="106"/>
        <end position="124"/>
    </location>
</feature>
<comment type="caution">
    <text evidence="2">The sequence shown here is derived from an EMBL/GenBank/DDBJ whole genome shotgun (WGS) entry which is preliminary data.</text>
</comment>
<keyword evidence="1" id="KW-1133">Transmembrane helix</keyword>
<dbReference type="AlphaFoldDB" id="A0A372ZKS0"/>